<keyword evidence="5" id="KW-0460">Magnesium</keyword>
<gene>
    <name evidence="8" type="ORF">BET03_05765</name>
</gene>
<dbReference type="GO" id="GO:0046872">
    <property type="term" value="F:metal ion binding"/>
    <property type="evidence" value="ECO:0007669"/>
    <property type="project" value="UniProtKB-KW"/>
</dbReference>
<dbReference type="AlphaFoldDB" id="A0A419SWH9"/>
<keyword evidence="6" id="KW-0464">Manganese</keyword>
<dbReference type="GO" id="GO:0010945">
    <property type="term" value="F:coenzyme A diphosphatase activity"/>
    <property type="evidence" value="ECO:0007669"/>
    <property type="project" value="InterPro"/>
</dbReference>
<proteinExistence type="predicted"/>
<evidence type="ECO:0000256" key="4">
    <source>
        <dbReference type="ARBA" id="ARBA00022801"/>
    </source>
</evidence>
<dbReference type="PANTHER" id="PTHR12992:SF11">
    <property type="entry name" value="MITOCHONDRIAL COENZYME A DIPHOSPHATASE NUDT8"/>
    <property type="match status" value="1"/>
</dbReference>
<dbReference type="InterPro" id="IPR015797">
    <property type="entry name" value="NUDIX_hydrolase-like_dom_sf"/>
</dbReference>
<comment type="cofactor">
    <cofactor evidence="1">
        <name>Mn(2+)</name>
        <dbReference type="ChEBI" id="CHEBI:29035"/>
    </cofactor>
</comment>
<reference evidence="8 9" key="1">
    <citation type="submission" date="2016-08" db="EMBL/GenBank/DDBJ databases">
        <title>Novel Firmicutes and Novel Genomes.</title>
        <authorList>
            <person name="Poppleton D.I."/>
            <person name="Gribaldo S."/>
        </authorList>
    </citation>
    <scope>NUCLEOTIDE SEQUENCE [LARGE SCALE GENOMIC DNA]</scope>
    <source>
        <strain evidence="8 9">CTT3</strain>
    </source>
</reference>
<evidence type="ECO:0000259" key="7">
    <source>
        <dbReference type="PROSITE" id="PS51462"/>
    </source>
</evidence>
<evidence type="ECO:0000313" key="9">
    <source>
        <dbReference type="Proteomes" id="UP000284177"/>
    </source>
</evidence>
<dbReference type="PROSITE" id="PS51462">
    <property type="entry name" value="NUDIX"/>
    <property type="match status" value="1"/>
</dbReference>
<accession>A0A419SWH9</accession>
<dbReference type="Gene3D" id="3.90.79.10">
    <property type="entry name" value="Nucleoside Triphosphate Pyrophosphohydrolase"/>
    <property type="match status" value="1"/>
</dbReference>
<keyword evidence="4" id="KW-0378">Hydrolase</keyword>
<name>A0A419SWH9_9FIRM</name>
<dbReference type="EMBL" id="MCIB01000037">
    <property type="protein sequence ID" value="RKD29565.1"/>
    <property type="molecule type" value="Genomic_DNA"/>
</dbReference>
<organism evidence="8 9">
    <name type="scientific">Thermohalobacter berrensis</name>
    <dbReference type="NCBI Taxonomy" id="99594"/>
    <lineage>
        <taxon>Bacteria</taxon>
        <taxon>Bacillati</taxon>
        <taxon>Bacillota</taxon>
        <taxon>Tissierellia</taxon>
        <taxon>Tissierellales</taxon>
        <taxon>Thermohalobacteraceae</taxon>
        <taxon>Thermohalobacter</taxon>
    </lineage>
</organism>
<evidence type="ECO:0000256" key="1">
    <source>
        <dbReference type="ARBA" id="ARBA00001936"/>
    </source>
</evidence>
<comment type="caution">
    <text evidence="8">The sequence shown here is derived from an EMBL/GenBank/DDBJ whole genome shotgun (WGS) entry which is preliminary data.</text>
</comment>
<comment type="cofactor">
    <cofactor evidence="2">
        <name>Mg(2+)</name>
        <dbReference type="ChEBI" id="CHEBI:18420"/>
    </cofactor>
</comment>
<protein>
    <submittedName>
        <fullName evidence="8">Coenzyme A pyrophosphatase</fullName>
    </submittedName>
</protein>
<dbReference type="PROSITE" id="PS00893">
    <property type="entry name" value="NUDIX_BOX"/>
    <property type="match status" value="1"/>
</dbReference>
<dbReference type="CDD" id="cd03426">
    <property type="entry name" value="NUDIX_CoAse_Nudt7"/>
    <property type="match status" value="1"/>
</dbReference>
<evidence type="ECO:0000256" key="2">
    <source>
        <dbReference type="ARBA" id="ARBA00001946"/>
    </source>
</evidence>
<evidence type="ECO:0000313" key="8">
    <source>
        <dbReference type="EMBL" id="RKD29565.1"/>
    </source>
</evidence>
<dbReference type="InterPro" id="IPR020084">
    <property type="entry name" value="NUDIX_hydrolase_CS"/>
</dbReference>
<evidence type="ECO:0000256" key="6">
    <source>
        <dbReference type="ARBA" id="ARBA00023211"/>
    </source>
</evidence>
<keyword evidence="9" id="KW-1185">Reference proteome</keyword>
<dbReference type="PANTHER" id="PTHR12992">
    <property type="entry name" value="NUDIX HYDROLASE"/>
    <property type="match status" value="1"/>
</dbReference>
<dbReference type="RefSeq" id="WP_120170513.1">
    <property type="nucleotide sequence ID" value="NZ_MCIB01000037.1"/>
</dbReference>
<sequence>MDLKHIKNVISKRKNKPLGIKSDFAVLLPLIYDNGKLSILYEVRAKHLDTQPGEISFPGGGVEKGETFLEAAIRETVEELNIKKDNIEIIGKLDYLISPFNFSIHPFVGVLNEVDKKNIMYNKDEVDNIFTVPIDFFINNKPTLYNMTLKPNLTDDFPYHLIPNGKDYDWRVGKYPVYFYKYRDYIIWGITARITKNFIDIIR</sequence>
<dbReference type="InterPro" id="IPR000086">
    <property type="entry name" value="NUDIX_hydrolase_dom"/>
</dbReference>
<dbReference type="Pfam" id="PF00293">
    <property type="entry name" value="NUDIX"/>
    <property type="match status" value="1"/>
</dbReference>
<dbReference type="OrthoDB" id="9802805at2"/>
<dbReference type="Proteomes" id="UP000284177">
    <property type="component" value="Unassembled WGS sequence"/>
</dbReference>
<evidence type="ECO:0000256" key="3">
    <source>
        <dbReference type="ARBA" id="ARBA00022723"/>
    </source>
</evidence>
<feature type="domain" description="Nudix hydrolase" evidence="7">
    <location>
        <begin position="21"/>
        <end position="155"/>
    </location>
</feature>
<keyword evidence="3" id="KW-0479">Metal-binding</keyword>
<dbReference type="SUPFAM" id="SSF55811">
    <property type="entry name" value="Nudix"/>
    <property type="match status" value="1"/>
</dbReference>
<evidence type="ECO:0000256" key="5">
    <source>
        <dbReference type="ARBA" id="ARBA00022842"/>
    </source>
</evidence>
<dbReference type="InterPro" id="IPR045121">
    <property type="entry name" value="CoAse"/>
</dbReference>